<dbReference type="Proteomes" id="UP000823485">
    <property type="component" value="Unassembled WGS sequence"/>
</dbReference>
<feature type="region of interest" description="Disordered" evidence="1">
    <location>
        <begin position="1"/>
        <end position="47"/>
    </location>
</feature>
<comment type="caution">
    <text evidence="3">The sequence shown here is derived from an EMBL/GenBank/DDBJ whole genome shotgun (WGS) entry which is preliminary data.</text>
</comment>
<evidence type="ECO:0000313" key="3">
    <source>
        <dbReference type="EMBL" id="MBM7714279.1"/>
    </source>
</evidence>
<reference evidence="3 4" key="1">
    <citation type="submission" date="2021-01" db="EMBL/GenBank/DDBJ databases">
        <title>Genomic Encyclopedia of Type Strains, Phase IV (KMG-IV): sequencing the most valuable type-strain genomes for metagenomic binning, comparative biology and taxonomic classification.</title>
        <authorList>
            <person name="Goeker M."/>
        </authorList>
    </citation>
    <scope>NUCLEOTIDE SEQUENCE [LARGE SCALE GENOMIC DNA]</scope>
    <source>
        <strain evidence="3 4">DSM 105453</strain>
    </source>
</reference>
<name>A0ABS2R537_9BACI</name>
<keyword evidence="4" id="KW-1185">Reference proteome</keyword>
<organism evidence="3 4">
    <name type="scientific">Siminovitchia thermophila</name>
    <dbReference type="NCBI Taxonomy" id="1245522"/>
    <lineage>
        <taxon>Bacteria</taxon>
        <taxon>Bacillati</taxon>
        <taxon>Bacillota</taxon>
        <taxon>Bacilli</taxon>
        <taxon>Bacillales</taxon>
        <taxon>Bacillaceae</taxon>
        <taxon>Siminovitchia</taxon>
    </lineage>
</organism>
<keyword evidence="2" id="KW-0812">Transmembrane</keyword>
<keyword evidence="2" id="KW-1133">Transmembrane helix</keyword>
<evidence type="ECO:0000256" key="1">
    <source>
        <dbReference type="SAM" id="MobiDB-lite"/>
    </source>
</evidence>
<protein>
    <recommendedName>
        <fullName evidence="5">Transmembrane protein</fullName>
    </recommendedName>
</protein>
<gene>
    <name evidence="3" type="ORF">JOC94_001251</name>
</gene>
<evidence type="ECO:0000256" key="2">
    <source>
        <dbReference type="SAM" id="Phobius"/>
    </source>
</evidence>
<evidence type="ECO:0000313" key="4">
    <source>
        <dbReference type="Proteomes" id="UP000823485"/>
    </source>
</evidence>
<accession>A0ABS2R537</accession>
<feature type="transmembrane region" description="Helical" evidence="2">
    <location>
        <begin position="53"/>
        <end position="72"/>
    </location>
</feature>
<keyword evidence="2" id="KW-0472">Membrane</keyword>
<proteinExistence type="predicted"/>
<evidence type="ECO:0008006" key="5">
    <source>
        <dbReference type="Google" id="ProtNLM"/>
    </source>
</evidence>
<sequence length="75" mass="8202">MLSGEQLPNKGPINPGRQTSNVSSDIPKLSRVPHSQRRNDVCSKPRGFGCSKVVIAFPFLIIIPLLLHSVTASRH</sequence>
<dbReference type="EMBL" id="JAFBFH010000006">
    <property type="protein sequence ID" value="MBM7714279.1"/>
    <property type="molecule type" value="Genomic_DNA"/>
</dbReference>